<evidence type="ECO:0000313" key="1">
    <source>
        <dbReference type="EMBL" id="KAF2705185.1"/>
    </source>
</evidence>
<dbReference type="Proteomes" id="UP000799428">
    <property type="component" value="Unassembled WGS sequence"/>
</dbReference>
<sequence>MSHDMVFLRADVDKLREANDRLCKRRRTKKSRLQDRGTFTFKVAADQIEQGQLSEQIKQEMRTKDSRRPWTETRARRCVVCHNTVHNARTYRITIVTNEEEYS</sequence>
<dbReference type="AlphaFoldDB" id="A0A6G1JY46"/>
<feature type="non-terminal residue" evidence="1">
    <location>
        <position position="103"/>
    </location>
</feature>
<keyword evidence="2" id="KW-1185">Reference proteome</keyword>
<name>A0A6G1JY46_9PLEO</name>
<protein>
    <submittedName>
        <fullName evidence="1">Uncharacterized protein</fullName>
    </submittedName>
</protein>
<dbReference type="EMBL" id="MU005779">
    <property type="protein sequence ID" value="KAF2705185.1"/>
    <property type="molecule type" value="Genomic_DNA"/>
</dbReference>
<proteinExistence type="predicted"/>
<dbReference type="OrthoDB" id="4844240at2759"/>
<gene>
    <name evidence="1" type="ORF">K504DRAFT_514999</name>
</gene>
<reference evidence="1" key="1">
    <citation type="journal article" date="2020" name="Stud. Mycol.">
        <title>101 Dothideomycetes genomes: a test case for predicting lifestyles and emergence of pathogens.</title>
        <authorList>
            <person name="Haridas S."/>
            <person name="Albert R."/>
            <person name="Binder M."/>
            <person name="Bloem J."/>
            <person name="Labutti K."/>
            <person name="Salamov A."/>
            <person name="Andreopoulos B."/>
            <person name="Baker S."/>
            <person name="Barry K."/>
            <person name="Bills G."/>
            <person name="Bluhm B."/>
            <person name="Cannon C."/>
            <person name="Castanera R."/>
            <person name="Culley D."/>
            <person name="Daum C."/>
            <person name="Ezra D."/>
            <person name="Gonzalez J."/>
            <person name="Henrissat B."/>
            <person name="Kuo A."/>
            <person name="Liang C."/>
            <person name="Lipzen A."/>
            <person name="Lutzoni F."/>
            <person name="Magnuson J."/>
            <person name="Mondo S."/>
            <person name="Nolan M."/>
            <person name="Ohm R."/>
            <person name="Pangilinan J."/>
            <person name="Park H.-J."/>
            <person name="Ramirez L."/>
            <person name="Alfaro M."/>
            <person name="Sun H."/>
            <person name="Tritt A."/>
            <person name="Yoshinaga Y."/>
            <person name="Zwiers L.-H."/>
            <person name="Turgeon B."/>
            <person name="Goodwin S."/>
            <person name="Spatafora J."/>
            <person name="Crous P."/>
            <person name="Grigoriev I."/>
        </authorList>
    </citation>
    <scope>NUCLEOTIDE SEQUENCE</scope>
    <source>
        <strain evidence="1">CBS 279.74</strain>
    </source>
</reference>
<organism evidence="1 2">
    <name type="scientific">Pleomassaria siparia CBS 279.74</name>
    <dbReference type="NCBI Taxonomy" id="1314801"/>
    <lineage>
        <taxon>Eukaryota</taxon>
        <taxon>Fungi</taxon>
        <taxon>Dikarya</taxon>
        <taxon>Ascomycota</taxon>
        <taxon>Pezizomycotina</taxon>
        <taxon>Dothideomycetes</taxon>
        <taxon>Pleosporomycetidae</taxon>
        <taxon>Pleosporales</taxon>
        <taxon>Pleomassariaceae</taxon>
        <taxon>Pleomassaria</taxon>
    </lineage>
</organism>
<accession>A0A6G1JY46</accession>
<evidence type="ECO:0000313" key="2">
    <source>
        <dbReference type="Proteomes" id="UP000799428"/>
    </source>
</evidence>